<protein>
    <recommendedName>
        <fullName evidence="1">Glycosyl hydrolase family 95 catalytic domain-containing protein</fullName>
    </recommendedName>
</protein>
<evidence type="ECO:0000313" key="3">
    <source>
        <dbReference type="Proteomes" id="UP000192980"/>
    </source>
</evidence>
<proteinExistence type="predicted"/>
<dbReference type="InterPro" id="IPR012341">
    <property type="entry name" value="6hp_glycosidase-like_sf"/>
</dbReference>
<dbReference type="GO" id="GO:0004560">
    <property type="term" value="F:alpha-L-fucosidase activity"/>
    <property type="evidence" value="ECO:0007669"/>
    <property type="project" value="TreeGrafter"/>
</dbReference>
<accession>A0A1X7J986</accession>
<dbReference type="PANTHER" id="PTHR31084">
    <property type="entry name" value="ALPHA-L-FUCOSIDASE 2"/>
    <property type="match status" value="1"/>
</dbReference>
<dbReference type="SUPFAM" id="SSF48208">
    <property type="entry name" value="Six-hairpin glycosidases"/>
    <property type="match status" value="1"/>
</dbReference>
<sequence>MKRFILFLSLSWGVLLSFGQGNSSMFPMEKLGTTIYSGVFTGNGLLGTMSYMKSNNTLRIDVGRTDVYDHRENPESALFDKARLPIGHFVLRLQDTVLRTNGLIDYGGGEAIATVVTAREHYSVRTLTFANRDVIYVEIDTKLGANTVPLLEWIPEVPRSPRMNFGHAKKPDNYPENPIGEHVKRNNYSVYKQPLLAGGGYATVWQSYVKENKTVYLISIGYDSGNRDYVAQAIDNIEALKEMALDKEILEHKAIWKSYYSRSNLTLPDTRLQQFYNMQLYKLASATGQDKPAMDLQGPWTSNTPWPAYWHNLNIELAYSPVFASNHLEIAESLIKMINRNVDNLIQNSPKPYRHNSAAIGRSSAPDMISPVWVERGRDGTAWEDGQKELGNLTWMLHSYYQYYRFSMNEKAYEPLFALLKRSVNYYLHLLDQDADGRYHIVEKTYSPEYSGGYAYDTNYDLSILRWGLKTLIAMDDERNLKDPLYTRWKTVLTHLRAYPTNKDGFMIAKDVPYAESHRHYSHLMMVYPFYDINWDQPENHDLIKRSISHWQSKPAALQGYSFSGSASMYAMMGEGDKALVALETLLRKYVKPNTLYAETGPVIETPLAAMSSIQELVLQHWNGVTRVFPAVPTVWADVTFRDMLTDGAFLISAERKSGKTREVRVMSQHTGTIRLKSGIVNPRITLSGHSAIRDQHDDYVELYLPKGEQAVLHLR</sequence>
<dbReference type="OrthoDB" id="9802600at2"/>
<name>A0A1X7J986_9SPHI</name>
<dbReference type="Pfam" id="PF22124">
    <property type="entry name" value="Glyco_hydro_95_cat"/>
    <property type="match status" value="1"/>
</dbReference>
<dbReference type="AlphaFoldDB" id="A0A1X7J986"/>
<keyword evidence="3" id="KW-1185">Reference proteome</keyword>
<dbReference type="InterPro" id="IPR008928">
    <property type="entry name" value="6-hairpin_glycosidase_sf"/>
</dbReference>
<evidence type="ECO:0000259" key="1">
    <source>
        <dbReference type="Pfam" id="PF22124"/>
    </source>
</evidence>
<organism evidence="2 3">
    <name type="scientific">Sphingobacterium psychroaquaticum</name>
    <dbReference type="NCBI Taxonomy" id="561061"/>
    <lineage>
        <taxon>Bacteria</taxon>
        <taxon>Pseudomonadati</taxon>
        <taxon>Bacteroidota</taxon>
        <taxon>Sphingobacteriia</taxon>
        <taxon>Sphingobacteriales</taxon>
        <taxon>Sphingobacteriaceae</taxon>
        <taxon>Sphingobacterium</taxon>
    </lineage>
</organism>
<dbReference type="InterPro" id="IPR054363">
    <property type="entry name" value="GH95_cat"/>
</dbReference>
<dbReference type="EMBL" id="FXAU01000002">
    <property type="protein sequence ID" value="SMG24315.1"/>
    <property type="molecule type" value="Genomic_DNA"/>
</dbReference>
<feature type="domain" description="Glycosyl hydrolase family 95 catalytic" evidence="1">
    <location>
        <begin position="271"/>
        <end position="615"/>
    </location>
</feature>
<dbReference type="Proteomes" id="UP000192980">
    <property type="component" value="Unassembled WGS sequence"/>
</dbReference>
<reference evidence="2 3" key="1">
    <citation type="submission" date="2017-04" db="EMBL/GenBank/DDBJ databases">
        <authorList>
            <person name="Afonso C.L."/>
            <person name="Miller P.J."/>
            <person name="Scott M.A."/>
            <person name="Spackman E."/>
            <person name="Goraichik I."/>
            <person name="Dimitrov K.M."/>
            <person name="Suarez D.L."/>
            <person name="Swayne D.E."/>
        </authorList>
    </citation>
    <scope>NUCLEOTIDE SEQUENCE [LARGE SCALE GENOMIC DNA]</scope>
    <source>
        <strain evidence="2 3">DSM 22418</strain>
    </source>
</reference>
<dbReference type="PANTHER" id="PTHR31084:SF0">
    <property type="entry name" value="ALPHA-L-FUCOSIDASE 2"/>
    <property type="match status" value="1"/>
</dbReference>
<dbReference type="STRING" id="561061.SAMN05660862_1624"/>
<dbReference type="GO" id="GO:0005975">
    <property type="term" value="P:carbohydrate metabolic process"/>
    <property type="evidence" value="ECO:0007669"/>
    <property type="project" value="InterPro"/>
</dbReference>
<dbReference type="Gene3D" id="1.50.10.10">
    <property type="match status" value="1"/>
</dbReference>
<gene>
    <name evidence="2" type="ORF">SAMN05660862_1624</name>
</gene>
<evidence type="ECO:0000313" key="2">
    <source>
        <dbReference type="EMBL" id="SMG24315.1"/>
    </source>
</evidence>
<dbReference type="RefSeq" id="WP_085472379.1">
    <property type="nucleotide sequence ID" value="NZ_FXAU01000002.1"/>
</dbReference>